<evidence type="ECO:0000256" key="2">
    <source>
        <dbReference type="ARBA" id="ARBA00023125"/>
    </source>
</evidence>
<dbReference type="InterPro" id="IPR009057">
    <property type="entry name" value="Homeodomain-like_sf"/>
</dbReference>
<dbReference type="InterPro" id="IPR046335">
    <property type="entry name" value="LacI/GalR-like_sensor"/>
</dbReference>
<keyword evidence="7" id="KW-1185">Reference proteome</keyword>
<dbReference type="AlphaFoldDB" id="A0A5C6A805"/>
<dbReference type="PANTHER" id="PTHR30146">
    <property type="entry name" value="LACI-RELATED TRANSCRIPTIONAL REPRESSOR"/>
    <property type="match status" value="1"/>
</dbReference>
<feature type="domain" description="HTH araC/xylS-type" evidence="5">
    <location>
        <begin position="289"/>
        <end position="387"/>
    </location>
</feature>
<dbReference type="PROSITE" id="PS01124">
    <property type="entry name" value="HTH_ARAC_FAMILY_2"/>
    <property type="match status" value="1"/>
</dbReference>
<proteinExistence type="predicted"/>
<dbReference type="PROSITE" id="PS00041">
    <property type="entry name" value="HTH_ARAC_FAMILY_1"/>
    <property type="match status" value="1"/>
</dbReference>
<dbReference type="CDD" id="cd01543">
    <property type="entry name" value="PBP1_XylR"/>
    <property type="match status" value="1"/>
</dbReference>
<dbReference type="RefSeq" id="WP_146578697.1">
    <property type="nucleotide sequence ID" value="NZ_SJPM01000006.1"/>
</dbReference>
<dbReference type="InterPro" id="IPR028082">
    <property type="entry name" value="Peripla_BP_I"/>
</dbReference>
<dbReference type="SMART" id="SM00342">
    <property type="entry name" value="HTH_ARAC"/>
    <property type="match status" value="1"/>
</dbReference>
<dbReference type="InterPro" id="IPR018062">
    <property type="entry name" value="HTH_AraC-typ_CS"/>
</dbReference>
<protein>
    <submittedName>
        <fullName evidence="6">Xylose operon regulatory protein</fullName>
    </submittedName>
</protein>
<dbReference type="Gene3D" id="3.40.50.2300">
    <property type="match status" value="2"/>
</dbReference>
<organism evidence="6 7">
    <name type="scientific">Neorhodopirellula pilleata</name>
    <dbReference type="NCBI Taxonomy" id="2714738"/>
    <lineage>
        <taxon>Bacteria</taxon>
        <taxon>Pseudomonadati</taxon>
        <taxon>Planctomycetota</taxon>
        <taxon>Planctomycetia</taxon>
        <taxon>Pirellulales</taxon>
        <taxon>Pirellulaceae</taxon>
        <taxon>Neorhodopirellula</taxon>
    </lineage>
</organism>
<dbReference type="SUPFAM" id="SSF53822">
    <property type="entry name" value="Periplasmic binding protein-like I"/>
    <property type="match status" value="1"/>
</dbReference>
<dbReference type="InterPro" id="IPR018060">
    <property type="entry name" value="HTH_AraC"/>
</dbReference>
<evidence type="ECO:0000256" key="1">
    <source>
        <dbReference type="ARBA" id="ARBA00023015"/>
    </source>
</evidence>
<dbReference type="GO" id="GO:0000976">
    <property type="term" value="F:transcription cis-regulatory region binding"/>
    <property type="evidence" value="ECO:0007669"/>
    <property type="project" value="TreeGrafter"/>
</dbReference>
<evidence type="ECO:0000313" key="7">
    <source>
        <dbReference type="Proteomes" id="UP000316213"/>
    </source>
</evidence>
<dbReference type="OrthoDB" id="9795616at2"/>
<feature type="region of interest" description="Disordered" evidence="4">
    <location>
        <begin position="380"/>
        <end position="400"/>
    </location>
</feature>
<accession>A0A5C6A805</accession>
<dbReference type="GO" id="GO:0003700">
    <property type="term" value="F:DNA-binding transcription factor activity"/>
    <property type="evidence" value="ECO:0007669"/>
    <property type="project" value="InterPro"/>
</dbReference>
<keyword evidence="2" id="KW-0238">DNA-binding</keyword>
<sequence>MKIRKRPQVALIVETSRSYGRSLLRGIAAYARNRTDWALLHQEMTIDTSLPGWMTTSSVRGVIARLDRRNIDPLRAMQVPIVDVRCHERFPGIPQVETDDHLVAGLAFEHLWERGFRRFAFCGYRSAHYSQTRLRFFRERVEQAGCTLSVYESSSRPNLTLTQIEEQGHADIDKMVEWLGKLEPPTGMFVCNDIRGQQVLNACRSLEIPIPDDVAVIGVDDDDAICPLSDPSLSSVKPDAEQVGYRAAEILDAMIRDQSVSLEPHYVPPVGVVQRLSTQVDAVEDREIALACRFIREHACDGIDVNHVARASSLSRRQLERRFRESLGRTPHDEITLAQVSRVKQLLCETSMTLEQIAAATGYRHRERLSTVFKRVTSQTPGSYRRENSLLEGGHGKVGG</sequence>
<dbReference type="Pfam" id="PF12833">
    <property type="entry name" value="HTH_18"/>
    <property type="match status" value="1"/>
</dbReference>
<evidence type="ECO:0000313" key="6">
    <source>
        <dbReference type="EMBL" id="TWT95659.1"/>
    </source>
</evidence>
<evidence type="ECO:0000256" key="3">
    <source>
        <dbReference type="ARBA" id="ARBA00023163"/>
    </source>
</evidence>
<keyword evidence="1" id="KW-0805">Transcription regulation</keyword>
<evidence type="ECO:0000259" key="5">
    <source>
        <dbReference type="PROSITE" id="PS01124"/>
    </source>
</evidence>
<gene>
    <name evidence="6" type="primary">xylR_5</name>
    <name evidence="6" type="ORF">Pla100_33000</name>
</gene>
<dbReference type="PANTHER" id="PTHR30146:SF24">
    <property type="entry name" value="XYLOSE OPERON REGULATORY PROTEIN"/>
    <property type="match status" value="1"/>
</dbReference>
<evidence type="ECO:0000256" key="4">
    <source>
        <dbReference type="SAM" id="MobiDB-lite"/>
    </source>
</evidence>
<dbReference type="Gene3D" id="1.10.10.60">
    <property type="entry name" value="Homeodomain-like"/>
    <property type="match status" value="1"/>
</dbReference>
<dbReference type="Proteomes" id="UP000316213">
    <property type="component" value="Unassembled WGS sequence"/>
</dbReference>
<dbReference type="Pfam" id="PF13377">
    <property type="entry name" value="Peripla_BP_3"/>
    <property type="match status" value="1"/>
</dbReference>
<dbReference type="EMBL" id="SJPM01000006">
    <property type="protein sequence ID" value="TWT95659.1"/>
    <property type="molecule type" value="Genomic_DNA"/>
</dbReference>
<comment type="caution">
    <text evidence="6">The sequence shown here is derived from an EMBL/GenBank/DDBJ whole genome shotgun (WGS) entry which is preliminary data.</text>
</comment>
<reference evidence="6 7" key="1">
    <citation type="submission" date="2019-02" db="EMBL/GenBank/DDBJ databases">
        <title>Deep-cultivation of Planctomycetes and their phenomic and genomic characterization uncovers novel biology.</title>
        <authorList>
            <person name="Wiegand S."/>
            <person name="Jogler M."/>
            <person name="Boedeker C."/>
            <person name="Pinto D."/>
            <person name="Vollmers J."/>
            <person name="Rivas-Marin E."/>
            <person name="Kohn T."/>
            <person name="Peeters S.H."/>
            <person name="Heuer A."/>
            <person name="Rast P."/>
            <person name="Oberbeckmann S."/>
            <person name="Bunk B."/>
            <person name="Jeske O."/>
            <person name="Meyerdierks A."/>
            <person name="Storesund J.E."/>
            <person name="Kallscheuer N."/>
            <person name="Luecker S."/>
            <person name="Lage O.M."/>
            <person name="Pohl T."/>
            <person name="Merkel B.J."/>
            <person name="Hornburger P."/>
            <person name="Mueller R.-W."/>
            <person name="Bruemmer F."/>
            <person name="Labrenz M."/>
            <person name="Spormann A.M."/>
            <person name="Op Den Camp H."/>
            <person name="Overmann J."/>
            <person name="Amann R."/>
            <person name="Jetten M.S.M."/>
            <person name="Mascher T."/>
            <person name="Medema M.H."/>
            <person name="Devos D.P."/>
            <person name="Kaster A.-K."/>
            <person name="Ovreas L."/>
            <person name="Rohde M."/>
            <person name="Galperin M.Y."/>
            <person name="Jogler C."/>
        </authorList>
    </citation>
    <scope>NUCLEOTIDE SEQUENCE [LARGE SCALE GENOMIC DNA]</scope>
    <source>
        <strain evidence="6 7">Pla100</strain>
    </source>
</reference>
<keyword evidence="3" id="KW-0804">Transcription</keyword>
<name>A0A5C6A805_9BACT</name>
<dbReference type="SUPFAM" id="SSF46689">
    <property type="entry name" value="Homeodomain-like"/>
    <property type="match status" value="2"/>
</dbReference>